<dbReference type="SUPFAM" id="SSF48264">
    <property type="entry name" value="Cytochrome P450"/>
    <property type="match status" value="1"/>
</dbReference>
<sequence>MGYVSWRNRYTLNSPRVGNGTADAKPTKMSKVQEEVRTVIGKKAKIEEEDILQMDYLKCVIKETLRAKGLPGRAFALIESEYVLAISLYWFDWKLPRGTCSEDLDITENY</sequence>
<dbReference type="AlphaFoldDB" id="A0AAU9S4B5"/>
<dbReference type="GO" id="GO:0004497">
    <property type="term" value="F:monooxygenase activity"/>
    <property type="evidence" value="ECO:0007669"/>
    <property type="project" value="InterPro"/>
</dbReference>
<dbReference type="PANTHER" id="PTHR47952">
    <property type="entry name" value="TRYPTAMINE 5-HYDROXYLASE"/>
    <property type="match status" value="1"/>
</dbReference>
<gene>
    <name evidence="1" type="ORF">TAV2_LOCUS12166</name>
</gene>
<feature type="non-terminal residue" evidence="1">
    <location>
        <position position="110"/>
    </location>
</feature>
<organism evidence="1 2">
    <name type="scientific">Thlaspi arvense</name>
    <name type="common">Field penny-cress</name>
    <dbReference type="NCBI Taxonomy" id="13288"/>
    <lineage>
        <taxon>Eukaryota</taxon>
        <taxon>Viridiplantae</taxon>
        <taxon>Streptophyta</taxon>
        <taxon>Embryophyta</taxon>
        <taxon>Tracheophyta</taxon>
        <taxon>Spermatophyta</taxon>
        <taxon>Magnoliopsida</taxon>
        <taxon>eudicotyledons</taxon>
        <taxon>Gunneridae</taxon>
        <taxon>Pentapetalae</taxon>
        <taxon>rosids</taxon>
        <taxon>malvids</taxon>
        <taxon>Brassicales</taxon>
        <taxon>Brassicaceae</taxon>
        <taxon>Thlaspideae</taxon>
        <taxon>Thlaspi</taxon>
    </lineage>
</organism>
<evidence type="ECO:0000313" key="2">
    <source>
        <dbReference type="Proteomes" id="UP000836841"/>
    </source>
</evidence>
<reference evidence="1 2" key="1">
    <citation type="submission" date="2022-03" db="EMBL/GenBank/DDBJ databases">
        <authorList>
            <person name="Nunn A."/>
            <person name="Chopra R."/>
            <person name="Nunn A."/>
            <person name="Contreras Garrido A."/>
        </authorList>
    </citation>
    <scope>NUCLEOTIDE SEQUENCE [LARGE SCALE GENOMIC DNA]</scope>
</reference>
<dbReference type="PANTHER" id="PTHR47952:SF1">
    <property type="entry name" value="TRYPTAMINE 5-HYDROXYLASE"/>
    <property type="match status" value="1"/>
</dbReference>
<dbReference type="GO" id="GO:0016705">
    <property type="term" value="F:oxidoreductase activity, acting on paired donors, with incorporation or reduction of molecular oxygen"/>
    <property type="evidence" value="ECO:0007669"/>
    <property type="project" value="InterPro"/>
</dbReference>
<dbReference type="Proteomes" id="UP000836841">
    <property type="component" value="Unassembled WGS sequence"/>
</dbReference>
<protein>
    <recommendedName>
        <fullName evidence="3">Cytochrome P450</fullName>
    </recommendedName>
</protein>
<proteinExistence type="predicted"/>
<keyword evidence="2" id="KW-1185">Reference proteome</keyword>
<dbReference type="GO" id="GO:0020037">
    <property type="term" value="F:heme binding"/>
    <property type="evidence" value="ECO:0007669"/>
    <property type="project" value="InterPro"/>
</dbReference>
<dbReference type="Pfam" id="PF00067">
    <property type="entry name" value="p450"/>
    <property type="match status" value="1"/>
</dbReference>
<dbReference type="Gene3D" id="1.10.630.10">
    <property type="entry name" value="Cytochrome P450"/>
    <property type="match status" value="1"/>
</dbReference>
<dbReference type="InterPro" id="IPR001128">
    <property type="entry name" value="Cyt_P450"/>
</dbReference>
<dbReference type="GO" id="GO:0005506">
    <property type="term" value="F:iron ion binding"/>
    <property type="evidence" value="ECO:0007669"/>
    <property type="project" value="InterPro"/>
</dbReference>
<dbReference type="EMBL" id="CAJVSB020000669">
    <property type="protein sequence ID" value="CAH2057444.1"/>
    <property type="molecule type" value="Genomic_DNA"/>
</dbReference>
<evidence type="ECO:0008006" key="3">
    <source>
        <dbReference type="Google" id="ProtNLM"/>
    </source>
</evidence>
<evidence type="ECO:0000313" key="1">
    <source>
        <dbReference type="EMBL" id="CAH2057444.1"/>
    </source>
</evidence>
<dbReference type="InterPro" id="IPR036396">
    <property type="entry name" value="Cyt_P450_sf"/>
</dbReference>
<accession>A0AAU9S4B5</accession>
<comment type="caution">
    <text evidence="1">The sequence shown here is derived from an EMBL/GenBank/DDBJ whole genome shotgun (WGS) entry which is preliminary data.</text>
</comment>
<name>A0AAU9S4B5_THLAR</name>